<evidence type="ECO:0000256" key="1">
    <source>
        <dbReference type="SAM" id="Phobius"/>
    </source>
</evidence>
<dbReference type="EMBL" id="BAAAPE010000016">
    <property type="protein sequence ID" value="GAA2096469.1"/>
    <property type="molecule type" value="Genomic_DNA"/>
</dbReference>
<keyword evidence="1" id="KW-0472">Membrane</keyword>
<protein>
    <submittedName>
        <fullName evidence="2">ABC transporter permease subunit</fullName>
    </submittedName>
</protein>
<dbReference type="Proteomes" id="UP001500016">
    <property type="component" value="Unassembled WGS sequence"/>
</dbReference>
<feature type="transmembrane region" description="Helical" evidence="1">
    <location>
        <begin position="147"/>
        <end position="168"/>
    </location>
</feature>
<keyword evidence="3" id="KW-1185">Reference proteome</keyword>
<feature type="transmembrane region" description="Helical" evidence="1">
    <location>
        <begin position="58"/>
        <end position="81"/>
    </location>
</feature>
<gene>
    <name evidence="2" type="ORF">GCM10009801_66090</name>
</gene>
<sequence length="258" mass="26779">MSEVAFLRAVVGAEWFKIRSVRSTVWTLGLAFALSAGLGTLIALNFRSGIDRVENFDPLFAGLISLMLGQLALVVFGVLVIGSEYGSGTIRASLAAVPRRGAFFGGKVLACALTAFPVSVVMVAVTFTATQTALGPYGTTAGADEVLPGLVGACVYLTLICLFALGVATMLRSSALALGILLPLLFLGSQGLGNVPKLKTVLQFLPDQAGMELMGLVGPSDDPQFAHVYGPWGALAILLAWTAAALVGGYVTLNRRDA</sequence>
<name>A0ABN2WRR7_9ACTN</name>
<dbReference type="Pfam" id="PF12679">
    <property type="entry name" value="ABC2_membrane_2"/>
    <property type="match status" value="1"/>
</dbReference>
<evidence type="ECO:0000313" key="3">
    <source>
        <dbReference type="Proteomes" id="UP001500016"/>
    </source>
</evidence>
<dbReference type="RefSeq" id="WP_344533498.1">
    <property type="nucleotide sequence ID" value="NZ_BAAAPE010000016.1"/>
</dbReference>
<keyword evidence="1" id="KW-1133">Transmembrane helix</keyword>
<feature type="transmembrane region" description="Helical" evidence="1">
    <location>
        <begin position="102"/>
        <end position="127"/>
    </location>
</feature>
<proteinExistence type="predicted"/>
<keyword evidence="1" id="KW-0812">Transmembrane</keyword>
<organism evidence="2 3">
    <name type="scientific">Streptomyces albiaxialis</name>
    <dbReference type="NCBI Taxonomy" id="329523"/>
    <lineage>
        <taxon>Bacteria</taxon>
        <taxon>Bacillati</taxon>
        <taxon>Actinomycetota</taxon>
        <taxon>Actinomycetes</taxon>
        <taxon>Kitasatosporales</taxon>
        <taxon>Streptomycetaceae</taxon>
        <taxon>Streptomyces</taxon>
    </lineage>
</organism>
<feature type="transmembrane region" description="Helical" evidence="1">
    <location>
        <begin position="232"/>
        <end position="253"/>
    </location>
</feature>
<accession>A0ABN2WRR7</accession>
<reference evidence="2 3" key="1">
    <citation type="journal article" date="2019" name="Int. J. Syst. Evol. Microbiol.">
        <title>The Global Catalogue of Microorganisms (GCM) 10K type strain sequencing project: providing services to taxonomists for standard genome sequencing and annotation.</title>
        <authorList>
            <consortium name="The Broad Institute Genomics Platform"/>
            <consortium name="The Broad Institute Genome Sequencing Center for Infectious Disease"/>
            <person name="Wu L."/>
            <person name="Ma J."/>
        </authorList>
    </citation>
    <scope>NUCLEOTIDE SEQUENCE [LARGE SCALE GENOMIC DNA]</scope>
    <source>
        <strain evidence="2 3">JCM 15478</strain>
    </source>
</reference>
<comment type="caution">
    <text evidence="2">The sequence shown here is derived from an EMBL/GenBank/DDBJ whole genome shotgun (WGS) entry which is preliminary data.</text>
</comment>
<evidence type="ECO:0000313" key="2">
    <source>
        <dbReference type="EMBL" id="GAA2096469.1"/>
    </source>
</evidence>
<feature type="transmembrane region" description="Helical" evidence="1">
    <location>
        <begin position="175"/>
        <end position="193"/>
    </location>
</feature>
<feature type="transmembrane region" description="Helical" evidence="1">
    <location>
        <begin position="25"/>
        <end position="46"/>
    </location>
</feature>